<keyword evidence="3" id="KW-1185">Reference proteome</keyword>
<accession>A0AAE3G331</accession>
<dbReference type="Pfam" id="PF16816">
    <property type="entry name" value="DotD"/>
    <property type="match status" value="1"/>
</dbReference>
<reference evidence="2" key="1">
    <citation type="submission" date="2022-03" db="EMBL/GenBank/DDBJ databases">
        <title>Genomic Encyclopedia of Type Strains, Phase III (KMG-III): the genomes of soil and plant-associated and newly described type strains.</title>
        <authorList>
            <person name="Whitman W."/>
        </authorList>
    </citation>
    <scope>NUCLEOTIDE SEQUENCE</scope>
    <source>
        <strain evidence="2">ANL 6-2</strain>
    </source>
</reference>
<dbReference type="PROSITE" id="PS51257">
    <property type="entry name" value="PROKAR_LIPOPROTEIN"/>
    <property type="match status" value="1"/>
</dbReference>
<dbReference type="InterPro" id="IPR038140">
    <property type="entry name" value="DotD_sf"/>
</dbReference>
<sequence length="171" mass="18940">MKAHSKLLVLAIASLLATGCATTQPVEPDGLLEEQRRAENEAWEQLRMISVEARDELRLLAKAQQSLSADSMTPEQHAQKSFQSTYVPEGFKDVVSFRHIGPATRAAEALAKIAGYEFETYGVRPAHEPVVSIEVTARPLIEALHELGMQTGDAIHVEVFEASKLMRVIYR</sequence>
<evidence type="ECO:0000313" key="3">
    <source>
        <dbReference type="Proteomes" id="UP001205843"/>
    </source>
</evidence>
<protein>
    <recommendedName>
        <fullName evidence="4">DotD/TraH family lipoprotein</fullName>
    </recommendedName>
</protein>
<comment type="caution">
    <text evidence="2">The sequence shown here is derived from an EMBL/GenBank/DDBJ whole genome shotgun (WGS) entry which is preliminary data.</text>
</comment>
<dbReference type="Gene3D" id="3.55.50.60">
    <property type="entry name" value="DotD protein"/>
    <property type="match status" value="1"/>
</dbReference>
<feature type="chain" id="PRO_5042258197" description="DotD/TraH family lipoprotein" evidence="1">
    <location>
        <begin position="24"/>
        <end position="171"/>
    </location>
</feature>
<dbReference type="InterPro" id="IPR031817">
    <property type="entry name" value="DotD"/>
</dbReference>
<feature type="signal peptide" evidence="1">
    <location>
        <begin position="1"/>
        <end position="23"/>
    </location>
</feature>
<dbReference type="RefSeq" id="WP_253476154.1">
    <property type="nucleotide sequence ID" value="NZ_JALJXV010000003.1"/>
</dbReference>
<gene>
    <name evidence="2" type="ORF">J2T57_001375</name>
</gene>
<dbReference type="AlphaFoldDB" id="A0AAE3G331"/>
<evidence type="ECO:0000313" key="2">
    <source>
        <dbReference type="EMBL" id="MCP1674273.1"/>
    </source>
</evidence>
<dbReference type="EMBL" id="JALJXV010000003">
    <property type="protein sequence ID" value="MCP1674273.1"/>
    <property type="molecule type" value="Genomic_DNA"/>
</dbReference>
<organism evidence="2 3">
    <name type="scientific">Natronocella acetinitrilica</name>
    <dbReference type="NCBI Taxonomy" id="414046"/>
    <lineage>
        <taxon>Bacteria</taxon>
        <taxon>Pseudomonadati</taxon>
        <taxon>Pseudomonadota</taxon>
        <taxon>Gammaproteobacteria</taxon>
        <taxon>Chromatiales</taxon>
        <taxon>Ectothiorhodospiraceae</taxon>
        <taxon>Natronocella</taxon>
    </lineage>
</organism>
<keyword evidence="1" id="KW-0732">Signal</keyword>
<proteinExistence type="predicted"/>
<name>A0AAE3G331_9GAMM</name>
<evidence type="ECO:0008006" key="4">
    <source>
        <dbReference type="Google" id="ProtNLM"/>
    </source>
</evidence>
<dbReference type="Proteomes" id="UP001205843">
    <property type="component" value="Unassembled WGS sequence"/>
</dbReference>
<evidence type="ECO:0000256" key="1">
    <source>
        <dbReference type="SAM" id="SignalP"/>
    </source>
</evidence>